<feature type="transmembrane region" description="Helical" evidence="7">
    <location>
        <begin position="293"/>
        <end position="315"/>
    </location>
</feature>
<dbReference type="PANTHER" id="PTHR31787:SF3">
    <property type="entry name" value="FRIZZLED AND SMOOTHENED-LIKE PROTEIN H"/>
    <property type="match status" value="1"/>
</dbReference>
<comment type="subcellular location">
    <subcellularLocation>
        <location evidence="1">Membrane</location>
        <topology evidence="1">Multi-pass membrane protein</topology>
    </subcellularLocation>
</comment>
<gene>
    <name evidence="11" type="ORF">PhCBS80983_g01616</name>
</gene>
<evidence type="ECO:0000256" key="2">
    <source>
        <dbReference type="ARBA" id="ARBA00022692"/>
    </source>
</evidence>
<keyword evidence="4 7" id="KW-0472">Membrane</keyword>
<dbReference type="Pfam" id="PF01392">
    <property type="entry name" value="Fz"/>
    <property type="match status" value="1"/>
</dbReference>
<comment type="caution">
    <text evidence="11">The sequence shown here is derived from an EMBL/GenBank/DDBJ whole genome shotgun (WGS) entry which is preliminary data.</text>
</comment>
<dbReference type="GO" id="GO:0004888">
    <property type="term" value="F:transmembrane signaling receptor activity"/>
    <property type="evidence" value="ECO:0007669"/>
    <property type="project" value="InterPro"/>
</dbReference>
<keyword evidence="12" id="KW-1185">Reference proteome</keyword>
<dbReference type="GO" id="GO:0007166">
    <property type="term" value="P:cell surface receptor signaling pathway"/>
    <property type="evidence" value="ECO:0007669"/>
    <property type="project" value="InterPro"/>
</dbReference>
<evidence type="ECO:0000256" key="7">
    <source>
        <dbReference type="SAM" id="Phobius"/>
    </source>
</evidence>
<feature type="transmembrane region" description="Helical" evidence="7">
    <location>
        <begin position="501"/>
        <end position="524"/>
    </location>
</feature>
<dbReference type="EMBL" id="QEAQ01000013">
    <property type="protein sequence ID" value="TPX60697.1"/>
    <property type="molecule type" value="Genomic_DNA"/>
</dbReference>
<reference evidence="11 12" key="1">
    <citation type="journal article" date="2019" name="Sci. Rep.">
        <title>Comparative genomics of chytrid fungi reveal insights into the obligate biotrophic and pathogenic lifestyle of Synchytrium endobioticum.</title>
        <authorList>
            <person name="van de Vossenberg B.T.L.H."/>
            <person name="Warris S."/>
            <person name="Nguyen H.D.T."/>
            <person name="van Gent-Pelzer M.P.E."/>
            <person name="Joly D.L."/>
            <person name="van de Geest H.C."/>
            <person name="Bonants P.J.M."/>
            <person name="Smith D.S."/>
            <person name="Levesque C.A."/>
            <person name="van der Lee T.A.J."/>
        </authorList>
    </citation>
    <scope>NUCLEOTIDE SEQUENCE [LARGE SCALE GENOMIC DNA]</scope>
    <source>
        <strain evidence="11 12">CBS 809.83</strain>
    </source>
</reference>
<feature type="transmembrane region" description="Helical" evidence="7">
    <location>
        <begin position="216"/>
        <end position="235"/>
    </location>
</feature>
<feature type="region of interest" description="Disordered" evidence="6">
    <location>
        <begin position="727"/>
        <end position="769"/>
    </location>
</feature>
<evidence type="ECO:0000313" key="11">
    <source>
        <dbReference type="EMBL" id="TPX60697.1"/>
    </source>
</evidence>
<feature type="compositionally biased region" description="Polar residues" evidence="6">
    <location>
        <begin position="553"/>
        <end position="566"/>
    </location>
</feature>
<keyword evidence="3 7" id="KW-1133">Transmembrane helix</keyword>
<feature type="transmembrane region" description="Helical" evidence="7">
    <location>
        <begin position="370"/>
        <end position="393"/>
    </location>
</feature>
<organism evidence="11 12">
    <name type="scientific">Powellomyces hirtus</name>
    <dbReference type="NCBI Taxonomy" id="109895"/>
    <lineage>
        <taxon>Eukaryota</taxon>
        <taxon>Fungi</taxon>
        <taxon>Fungi incertae sedis</taxon>
        <taxon>Chytridiomycota</taxon>
        <taxon>Chytridiomycota incertae sedis</taxon>
        <taxon>Chytridiomycetes</taxon>
        <taxon>Spizellomycetales</taxon>
        <taxon>Powellomycetaceae</taxon>
        <taxon>Powellomyces</taxon>
    </lineage>
</organism>
<feature type="compositionally biased region" description="Basic residues" evidence="6">
    <location>
        <begin position="760"/>
        <end position="769"/>
    </location>
</feature>
<dbReference type="PANTHER" id="PTHR31787">
    <property type="entry name" value="G-PROTEIN-COUPLED RECEPTOR GPCR FAMILY PROTEIN"/>
    <property type="match status" value="1"/>
</dbReference>
<feature type="transmembrane region" description="Helical" evidence="7">
    <location>
        <begin position="244"/>
        <end position="264"/>
    </location>
</feature>
<dbReference type="Gene3D" id="1.20.1070.10">
    <property type="entry name" value="Rhodopsin 7-helix transmembrane proteins"/>
    <property type="match status" value="1"/>
</dbReference>
<evidence type="ECO:0000256" key="8">
    <source>
        <dbReference type="SAM" id="SignalP"/>
    </source>
</evidence>
<proteinExistence type="predicted"/>
<evidence type="ECO:0000259" key="9">
    <source>
        <dbReference type="PROSITE" id="PS50038"/>
    </source>
</evidence>
<evidence type="ECO:0000313" key="12">
    <source>
        <dbReference type="Proteomes" id="UP000318582"/>
    </source>
</evidence>
<dbReference type="Gene3D" id="1.10.2000.10">
    <property type="entry name" value="Frizzled cysteine-rich domain"/>
    <property type="match status" value="1"/>
</dbReference>
<feature type="chain" id="PRO_5021221793" description="FZ domain-containing protein" evidence="8">
    <location>
        <begin position="23"/>
        <end position="769"/>
    </location>
</feature>
<dbReference type="SUPFAM" id="SSF63501">
    <property type="entry name" value="Frizzled cysteine-rich domain"/>
    <property type="match status" value="1"/>
</dbReference>
<protein>
    <recommendedName>
        <fullName evidence="13">FZ domain-containing protein</fullName>
    </recommendedName>
</protein>
<dbReference type="CDD" id="cd07066">
    <property type="entry name" value="CRD_FZ"/>
    <property type="match status" value="1"/>
</dbReference>
<keyword evidence="8" id="KW-0732">Signal</keyword>
<dbReference type="AlphaFoldDB" id="A0A507EBF5"/>
<feature type="domain" description="G-protein coupled receptors family 2 profile 2" evidence="10">
    <location>
        <begin position="207"/>
        <end position="526"/>
    </location>
</feature>
<name>A0A507EBF5_9FUNG</name>
<dbReference type="GO" id="GO:0016020">
    <property type="term" value="C:membrane"/>
    <property type="evidence" value="ECO:0007669"/>
    <property type="project" value="UniProtKB-SubCell"/>
</dbReference>
<evidence type="ECO:0000256" key="3">
    <source>
        <dbReference type="ARBA" id="ARBA00022989"/>
    </source>
</evidence>
<feature type="signal peptide" evidence="8">
    <location>
        <begin position="1"/>
        <end position="22"/>
    </location>
</feature>
<feature type="transmembrane region" description="Helical" evidence="7">
    <location>
        <begin position="327"/>
        <end position="350"/>
    </location>
</feature>
<evidence type="ECO:0000256" key="4">
    <source>
        <dbReference type="ARBA" id="ARBA00023136"/>
    </source>
</evidence>
<keyword evidence="5" id="KW-1015">Disulfide bond</keyword>
<sequence length="769" mass="84996">MIISSWWKASLLAAGLAGGVSAQVTCSTYDVPNGVCSGVISHPIVAPLPILVVEKILQDKGLLALKVLLAPYTDCYSAFFTWACTSAYPKCDATPIGNVPKPPCKSTCEQVYDYCSDIFSKADLKDQLPNCAAPIPNSLTPYPTDPATCVGPNATSLTADPLSLIQCPSPLVKNPNPTGPLDPRQACAGACCISCPHIEAFYPPGKLSSYLDVTDAMRAISAILAIFILISFSVLHPKRSHPMVILWWFVVTVALFGLTVFFNLGRRNVTQCADPVTESYQGNNMTCAVQGTILVFAAQTSILWCTVLILNLHITTVWNSNYFSNKYAYIHSVVWGIAITLTALTVYFNGIAFQFGSLCFLSAERSSQMFFYPLLPFIVVGFLLHVTTMIYVARIAHRASGLTSVTASSLSNGAQSTSEAPRMESTRRRVMKIWKTSWRSMLLIAVFLVTFVFFWMFYFTQGHKGQNPNAPFIKKWIQCILSPGGSQEECSSIATPHLPPYVMLVLADLVPGLIGIWTFIIFGFRRTLFNEWRQFATKRREKSRSRSLDRRSTVGSPLKSRNNGTLPRNDAIGWEDDNEAHLSDSLQQWNAHETIKMDTPTRQNQSAQWNQQRPMQIEPPARNQSIVGSYATTWKDDDSEDANHGMSRSKSPLYQKPLVSSPPPVARMRSHSFSAHSHSILGTAASPPARNDSINTALYSYPPSQVQYDPGVAFRYPYVTQVGPTSSYPSSSYYMDDDYDSLSRSGSLPRAPPQFVRPPPARRSRGPTQ</sequence>
<feature type="domain" description="FZ" evidence="9">
    <location>
        <begin position="21"/>
        <end position="152"/>
    </location>
</feature>
<accession>A0A507EBF5</accession>
<dbReference type="STRING" id="109895.A0A507EBF5"/>
<feature type="region of interest" description="Disordered" evidence="6">
    <location>
        <begin position="543"/>
        <end position="573"/>
    </location>
</feature>
<dbReference type="InterPro" id="IPR036790">
    <property type="entry name" value="Frizzled_dom_sf"/>
</dbReference>
<dbReference type="Proteomes" id="UP000318582">
    <property type="component" value="Unassembled WGS sequence"/>
</dbReference>
<evidence type="ECO:0008006" key="13">
    <source>
        <dbReference type="Google" id="ProtNLM"/>
    </source>
</evidence>
<feature type="region of interest" description="Disordered" evidence="6">
    <location>
        <begin position="634"/>
        <end position="674"/>
    </location>
</feature>
<keyword evidence="2 7" id="KW-0812">Transmembrane</keyword>
<evidence type="ECO:0000256" key="6">
    <source>
        <dbReference type="SAM" id="MobiDB-lite"/>
    </source>
</evidence>
<dbReference type="PROSITE" id="PS50261">
    <property type="entry name" value="G_PROTEIN_RECEP_F2_4"/>
    <property type="match status" value="1"/>
</dbReference>
<dbReference type="PROSITE" id="PS50038">
    <property type="entry name" value="FZ"/>
    <property type="match status" value="1"/>
</dbReference>
<feature type="compositionally biased region" description="Pro residues" evidence="6">
    <location>
        <begin position="750"/>
        <end position="759"/>
    </location>
</feature>
<evidence type="ECO:0000256" key="5">
    <source>
        <dbReference type="ARBA" id="ARBA00023157"/>
    </source>
</evidence>
<feature type="transmembrane region" description="Helical" evidence="7">
    <location>
        <begin position="437"/>
        <end position="458"/>
    </location>
</feature>
<dbReference type="InterPro" id="IPR017981">
    <property type="entry name" value="GPCR_2-like_7TM"/>
</dbReference>
<dbReference type="InterPro" id="IPR050949">
    <property type="entry name" value="GPCR_Fz/Smo-like"/>
</dbReference>
<evidence type="ECO:0000256" key="1">
    <source>
        <dbReference type="ARBA" id="ARBA00004141"/>
    </source>
</evidence>
<dbReference type="InterPro" id="IPR020067">
    <property type="entry name" value="Frizzled_dom"/>
</dbReference>
<evidence type="ECO:0000259" key="10">
    <source>
        <dbReference type="PROSITE" id="PS50261"/>
    </source>
</evidence>